<reference evidence="2 3" key="1">
    <citation type="journal article" date="2016" name="Front. Microbiol.">
        <title>Fuerstia marisgermanicae gen. nov., sp. nov., an Unusual Member of the Phylum Planctomycetes from the German Wadden Sea.</title>
        <authorList>
            <person name="Kohn T."/>
            <person name="Heuer A."/>
            <person name="Jogler M."/>
            <person name="Vollmers J."/>
            <person name="Boedeker C."/>
            <person name="Bunk B."/>
            <person name="Rast P."/>
            <person name="Borchert D."/>
            <person name="Glockner I."/>
            <person name="Freese H.M."/>
            <person name="Klenk H.P."/>
            <person name="Overmann J."/>
            <person name="Kaster A.K."/>
            <person name="Rohde M."/>
            <person name="Wiegand S."/>
            <person name="Jogler C."/>
        </authorList>
    </citation>
    <scope>NUCLEOTIDE SEQUENCE [LARGE SCALE GENOMIC DNA]</scope>
    <source>
        <strain evidence="2 3">NH11</strain>
    </source>
</reference>
<dbReference type="EMBL" id="CP017641">
    <property type="protein sequence ID" value="APZ91113.1"/>
    <property type="molecule type" value="Genomic_DNA"/>
</dbReference>
<feature type="transmembrane region" description="Helical" evidence="1">
    <location>
        <begin position="43"/>
        <end position="64"/>
    </location>
</feature>
<evidence type="ECO:0000256" key="1">
    <source>
        <dbReference type="SAM" id="Phobius"/>
    </source>
</evidence>
<keyword evidence="3" id="KW-1185">Reference proteome</keyword>
<feature type="transmembrane region" description="Helical" evidence="1">
    <location>
        <begin position="117"/>
        <end position="136"/>
    </location>
</feature>
<dbReference type="RefSeq" id="WP_077022922.1">
    <property type="nucleotide sequence ID" value="NZ_CP017641.1"/>
</dbReference>
<proteinExistence type="predicted"/>
<organism evidence="2 3">
    <name type="scientific">Fuerstiella marisgermanici</name>
    <dbReference type="NCBI Taxonomy" id="1891926"/>
    <lineage>
        <taxon>Bacteria</taxon>
        <taxon>Pseudomonadati</taxon>
        <taxon>Planctomycetota</taxon>
        <taxon>Planctomycetia</taxon>
        <taxon>Planctomycetales</taxon>
        <taxon>Planctomycetaceae</taxon>
        <taxon>Fuerstiella</taxon>
    </lineage>
</organism>
<evidence type="ECO:0000313" key="2">
    <source>
        <dbReference type="EMBL" id="APZ91113.1"/>
    </source>
</evidence>
<feature type="transmembrane region" description="Helical" evidence="1">
    <location>
        <begin position="84"/>
        <end position="105"/>
    </location>
</feature>
<keyword evidence="1" id="KW-0472">Membrane</keyword>
<accession>A0A1P8WAN1</accession>
<keyword evidence="1" id="KW-1133">Transmembrane helix</keyword>
<dbReference type="Proteomes" id="UP000187735">
    <property type="component" value="Chromosome"/>
</dbReference>
<keyword evidence="1" id="KW-0812">Transmembrane</keyword>
<dbReference type="KEGG" id="fmr:Fuma_00699"/>
<name>A0A1P8WAN1_9PLAN</name>
<gene>
    <name evidence="2" type="ORF">Fuma_00699</name>
</gene>
<feature type="transmembrane region" description="Helical" evidence="1">
    <location>
        <begin position="12"/>
        <end position="31"/>
    </location>
</feature>
<dbReference type="OrthoDB" id="277696at2"/>
<dbReference type="AlphaFoldDB" id="A0A1P8WAN1"/>
<sequence>MDSFTGRLLILWTVRIAVTLYALAMWRYLFLSRSGRKNGDQRFAILWASAWLMTVVHVVCAFHFQHHWSHTAAWQHTSDMTNRVVGLDWGGGLIVNYVFLTWWGIDAGRLFRRSDTATSSTIFVAVAAFMFFNATAVFGPPWWWIPVSVFIAAVVIAAICGRWRRPDSGQFPPNTD</sequence>
<evidence type="ECO:0000313" key="3">
    <source>
        <dbReference type="Proteomes" id="UP000187735"/>
    </source>
</evidence>
<protein>
    <submittedName>
        <fullName evidence="2">Uncharacterized protein</fullName>
    </submittedName>
</protein>
<feature type="transmembrane region" description="Helical" evidence="1">
    <location>
        <begin position="142"/>
        <end position="161"/>
    </location>
</feature>